<dbReference type="Proteomes" id="UP000308196">
    <property type="component" value="Chromosome"/>
</dbReference>
<dbReference type="STRING" id="1123265.GCA_000686625_03493"/>
<protein>
    <recommendedName>
        <fullName evidence="3">Secreted protein</fullName>
    </recommendedName>
</protein>
<dbReference type="KEGG" id="stha:NCTC11429_04575"/>
<proteinExistence type="predicted"/>
<evidence type="ECO:0000313" key="1">
    <source>
        <dbReference type="EMBL" id="VTR52393.1"/>
    </source>
</evidence>
<dbReference type="RefSeq" id="WP_051606961.1">
    <property type="nucleotide sequence ID" value="NZ_LR590484.1"/>
</dbReference>
<sequence length="237" mass="26616">MDTHHQHHHLHKEAANVEIISIPSNIEAGKSVMLTISIQDKGQHLPLDVVHEMKIHLLIVNEQLSWFTHIHPEEQLDGTFQVTTTFPSPGRYLLFTDYKPTGYPASVNKQVIDIEGSTPVSEANGQTKLVSYVDGYKITLVNGNQLSTDTTQGLQFAIEKDGRTVPAKEIQNYLGAAAHIVMISNKDKDFLHIHPMTNSEFPIYAEAHITKSGHYVLWVQFKTDDTVHTADFNVEVK</sequence>
<evidence type="ECO:0000313" key="2">
    <source>
        <dbReference type="Proteomes" id="UP000308196"/>
    </source>
</evidence>
<reference evidence="1 2" key="1">
    <citation type="submission" date="2019-05" db="EMBL/GenBank/DDBJ databases">
        <authorList>
            <consortium name="Pathogen Informatics"/>
        </authorList>
    </citation>
    <scope>NUCLEOTIDE SEQUENCE [LARGE SCALE GENOMIC DNA]</scope>
    <source>
        <strain evidence="1 2">NCTC11429</strain>
    </source>
</reference>
<gene>
    <name evidence="1" type="ORF">NCTC11429_04575</name>
</gene>
<evidence type="ECO:0008006" key="3">
    <source>
        <dbReference type="Google" id="ProtNLM"/>
    </source>
</evidence>
<organism evidence="1 2">
    <name type="scientific">Sphingobacterium thalpophilum</name>
    <dbReference type="NCBI Taxonomy" id="259"/>
    <lineage>
        <taxon>Bacteria</taxon>
        <taxon>Pseudomonadati</taxon>
        <taxon>Bacteroidota</taxon>
        <taxon>Sphingobacteriia</taxon>
        <taxon>Sphingobacteriales</taxon>
        <taxon>Sphingobacteriaceae</taxon>
        <taxon>Sphingobacterium</taxon>
    </lineage>
</organism>
<dbReference type="GeneID" id="78465153"/>
<accession>A0A4U9VZH4</accession>
<dbReference type="AlphaFoldDB" id="A0A4U9VZH4"/>
<dbReference type="EMBL" id="LR590484">
    <property type="protein sequence ID" value="VTR52393.1"/>
    <property type="molecule type" value="Genomic_DNA"/>
</dbReference>
<name>A0A4U9VZH4_9SPHI</name>